<name>A0ABS7DHB2_9GAMM</name>
<dbReference type="InterPro" id="IPR003615">
    <property type="entry name" value="HNH_nuc"/>
</dbReference>
<keyword evidence="2" id="KW-0540">Nuclease</keyword>
<proteinExistence type="predicted"/>
<dbReference type="SUPFAM" id="SSF54060">
    <property type="entry name" value="His-Me finger endonucleases"/>
    <property type="match status" value="1"/>
</dbReference>
<keyword evidence="2" id="KW-0255">Endonuclease</keyword>
<evidence type="ECO:0000313" key="3">
    <source>
        <dbReference type="Proteomes" id="UP000731465"/>
    </source>
</evidence>
<protein>
    <submittedName>
        <fullName evidence="2">HNH endonuclease</fullName>
    </submittedName>
</protein>
<dbReference type="InterPro" id="IPR044925">
    <property type="entry name" value="His-Me_finger_sf"/>
</dbReference>
<comment type="caution">
    <text evidence="2">The sequence shown here is derived from an EMBL/GenBank/DDBJ whole genome shotgun (WGS) entry which is preliminary data.</text>
</comment>
<dbReference type="GO" id="GO:0004519">
    <property type="term" value="F:endonuclease activity"/>
    <property type="evidence" value="ECO:0007669"/>
    <property type="project" value="UniProtKB-KW"/>
</dbReference>
<dbReference type="EMBL" id="JAGFNY010000025">
    <property type="protein sequence ID" value="MBW7570685.1"/>
    <property type="molecule type" value="Genomic_DNA"/>
</dbReference>
<keyword evidence="3" id="KW-1185">Reference proteome</keyword>
<evidence type="ECO:0000259" key="1">
    <source>
        <dbReference type="Pfam" id="PF13392"/>
    </source>
</evidence>
<organism evidence="2 3">
    <name type="scientific">Succinivibrio faecicola</name>
    <dbReference type="NCBI Taxonomy" id="2820300"/>
    <lineage>
        <taxon>Bacteria</taxon>
        <taxon>Pseudomonadati</taxon>
        <taxon>Pseudomonadota</taxon>
        <taxon>Gammaproteobacteria</taxon>
        <taxon>Aeromonadales</taxon>
        <taxon>Succinivibrionaceae</taxon>
        <taxon>Succinivibrio</taxon>
    </lineage>
</organism>
<accession>A0ABS7DHB2</accession>
<evidence type="ECO:0000313" key="2">
    <source>
        <dbReference type="EMBL" id="MBW7570685.1"/>
    </source>
</evidence>
<gene>
    <name evidence="2" type="ORF">J5V48_07245</name>
</gene>
<sequence>MNFVKSVCPLREHGFNSRRELAEEINRRFDRDFTEKALCSHCYDNGIQLGLCYSNSEVARGEKHWRHRPVGSFQIKKDYVRIKVAEPNHWMQYQRYIWEQNHPGQSAEGKTVIFMDGNKRNFDIFNLECVERSELSVMAELGCTAKSSREEREMYLLRARLICAKSKMLGPKEAAKRHNKMNYERRKNDPEVKVKRAAYAKQRLAEIMADPVRHQEYLEKQRAYREKNRERINKWANERRAYLKENEPDKYKAKLLKERARAQARREKEK</sequence>
<feature type="domain" description="HNH nuclease" evidence="1">
    <location>
        <begin position="94"/>
        <end position="136"/>
    </location>
</feature>
<dbReference type="Proteomes" id="UP000731465">
    <property type="component" value="Unassembled WGS sequence"/>
</dbReference>
<keyword evidence="2" id="KW-0378">Hydrolase</keyword>
<dbReference type="Pfam" id="PF13392">
    <property type="entry name" value="HNH_3"/>
    <property type="match status" value="1"/>
</dbReference>
<dbReference type="RefSeq" id="WP_219937907.1">
    <property type="nucleotide sequence ID" value="NZ_JAGFNY010000025.1"/>
</dbReference>
<reference evidence="2 3" key="1">
    <citation type="submission" date="2021-03" db="EMBL/GenBank/DDBJ databases">
        <title>Succinivibrio sp. nov. isolated from feces of cow.</title>
        <authorList>
            <person name="Choi J.-Y."/>
        </authorList>
    </citation>
    <scope>NUCLEOTIDE SEQUENCE [LARGE SCALE GENOMIC DNA]</scope>
    <source>
        <strain evidence="2 3">AGMB01872</strain>
    </source>
</reference>